<evidence type="ECO:0000313" key="1">
    <source>
        <dbReference type="EMBL" id="KKW09442.1"/>
    </source>
</evidence>
<name>A0A0G1Y3H4_9BACT</name>
<sequence length="71" mass="8069">MSVDSVVIVGWLFHHGEGVESELANLRAAGATDEEIVRRFIELYPECRSCVNISIRQSHSRRLKDRLESLS</sequence>
<reference evidence="1 2" key="1">
    <citation type="journal article" date="2015" name="Nature">
        <title>rRNA introns, odd ribosomes, and small enigmatic genomes across a large radiation of phyla.</title>
        <authorList>
            <person name="Brown C.T."/>
            <person name="Hug L.A."/>
            <person name="Thomas B.C."/>
            <person name="Sharon I."/>
            <person name="Castelle C.J."/>
            <person name="Singh A."/>
            <person name="Wilkins M.J."/>
            <person name="Williams K.H."/>
            <person name="Banfield J.F."/>
        </authorList>
    </citation>
    <scope>NUCLEOTIDE SEQUENCE [LARGE SCALE GENOMIC DNA]</scope>
</reference>
<organism evidence="1 2">
    <name type="scientific">Candidatus Kaiserbacteria bacterium GW2011_GWA2_49_19</name>
    <dbReference type="NCBI Taxonomy" id="1618669"/>
    <lineage>
        <taxon>Bacteria</taxon>
        <taxon>Candidatus Kaiseribacteriota</taxon>
    </lineage>
</organism>
<gene>
    <name evidence="1" type="ORF">UY44_C0001G0007</name>
</gene>
<accession>A0A0G1Y3H4</accession>
<dbReference type="AlphaFoldDB" id="A0A0G1Y3H4"/>
<evidence type="ECO:0000313" key="2">
    <source>
        <dbReference type="Proteomes" id="UP000033965"/>
    </source>
</evidence>
<protein>
    <submittedName>
        <fullName evidence="1">Uncharacterized protein</fullName>
    </submittedName>
</protein>
<comment type="caution">
    <text evidence="1">The sequence shown here is derived from an EMBL/GenBank/DDBJ whole genome shotgun (WGS) entry which is preliminary data.</text>
</comment>
<dbReference type="EMBL" id="LCPZ01000001">
    <property type="protein sequence ID" value="KKW09442.1"/>
    <property type="molecule type" value="Genomic_DNA"/>
</dbReference>
<proteinExistence type="predicted"/>
<dbReference type="Proteomes" id="UP000033965">
    <property type="component" value="Unassembled WGS sequence"/>
</dbReference>